<feature type="compositionally biased region" description="Low complexity" evidence="1">
    <location>
        <begin position="49"/>
        <end position="82"/>
    </location>
</feature>
<dbReference type="PROSITE" id="PS51257">
    <property type="entry name" value="PROKAR_LIPOPROTEIN"/>
    <property type="match status" value="1"/>
</dbReference>
<dbReference type="EMBL" id="WEGK01000013">
    <property type="protein sequence ID" value="MQY22441.1"/>
    <property type="molecule type" value="Genomic_DNA"/>
</dbReference>
<dbReference type="AlphaFoldDB" id="A0A7K0DA55"/>
<keyword evidence="3" id="KW-1185">Reference proteome</keyword>
<proteinExistence type="predicted"/>
<comment type="caution">
    <text evidence="2">The sequence shown here is derived from an EMBL/GenBank/DDBJ whole genome shotgun (WGS) entry which is preliminary data.</text>
</comment>
<dbReference type="RefSeq" id="WP_153414009.1">
    <property type="nucleotide sequence ID" value="NZ_WEGK01000013.1"/>
</dbReference>
<feature type="region of interest" description="Disordered" evidence="1">
    <location>
        <begin position="39"/>
        <end position="90"/>
    </location>
</feature>
<dbReference type="Proteomes" id="UP000438448">
    <property type="component" value="Unassembled WGS sequence"/>
</dbReference>
<name>A0A7K0DA55_9NOCA</name>
<gene>
    <name evidence="2" type="ORF">NRB20_55560</name>
</gene>
<feature type="region of interest" description="Disordered" evidence="1">
    <location>
        <begin position="179"/>
        <end position="208"/>
    </location>
</feature>
<protein>
    <submittedName>
        <fullName evidence="2">Uncharacterized protein</fullName>
    </submittedName>
</protein>
<evidence type="ECO:0000313" key="2">
    <source>
        <dbReference type="EMBL" id="MQY22441.1"/>
    </source>
</evidence>
<dbReference type="OrthoDB" id="4571821at2"/>
<reference evidence="2 3" key="1">
    <citation type="submission" date="2019-10" db="EMBL/GenBank/DDBJ databases">
        <title>Nocardia macrotermitis sp. nov. and Nocardia aurantia sp. nov., isolated from the gut of fungus growing-termite Macrotermes natalensis.</title>
        <authorList>
            <person name="Benndorf R."/>
            <person name="Schwitalla J."/>
            <person name="Martin K."/>
            <person name="De Beer W."/>
            <person name="Kaster A.-K."/>
            <person name="Vollmers J."/>
            <person name="Poulsen M."/>
            <person name="Beemelmanns C."/>
        </authorList>
    </citation>
    <scope>NUCLEOTIDE SEQUENCE [LARGE SCALE GENOMIC DNA]</scope>
    <source>
        <strain evidence="2 3">RB20</strain>
    </source>
</reference>
<organism evidence="2 3">
    <name type="scientific">Nocardia macrotermitis</name>
    <dbReference type="NCBI Taxonomy" id="2585198"/>
    <lineage>
        <taxon>Bacteria</taxon>
        <taxon>Bacillati</taxon>
        <taxon>Actinomycetota</taxon>
        <taxon>Actinomycetes</taxon>
        <taxon>Mycobacteriales</taxon>
        <taxon>Nocardiaceae</taxon>
        <taxon>Nocardia</taxon>
    </lineage>
</organism>
<accession>A0A7K0DA55</accession>
<sequence>MSGTRKFMHGGRKRGLAPALVLVPAVASCYFMTGCGPESTAAGPESPITTVDWPTRTTTRTTEPTTTQSTTSPAPATVTSAPPTDPDPDFAAVCADAVTGLRVDDTDCDNATDDYLDTDTSAATYAAAGLAGGAVGAAMWYYFSVRNRATAPAIGAAVHNGTYTTPHFVNGRSPVIYRTDSIPRTGGPITKSTIHRGGLGLRPHSSSS</sequence>
<evidence type="ECO:0000256" key="1">
    <source>
        <dbReference type="SAM" id="MobiDB-lite"/>
    </source>
</evidence>
<evidence type="ECO:0000313" key="3">
    <source>
        <dbReference type="Proteomes" id="UP000438448"/>
    </source>
</evidence>